<dbReference type="CDD" id="cd02440">
    <property type="entry name" value="AdoMet_MTases"/>
    <property type="match status" value="1"/>
</dbReference>
<dbReference type="PANTHER" id="PTHR23108:SF0">
    <property type="entry name" value="METHYLTRANSFERASE-LIKE PROTEIN 22"/>
    <property type="match status" value="1"/>
</dbReference>
<reference evidence="2" key="1">
    <citation type="submission" date="2021-04" db="EMBL/GenBank/DDBJ databases">
        <authorList>
            <person name="Tunstrom K."/>
        </authorList>
    </citation>
    <scope>NUCLEOTIDE SEQUENCE</scope>
</reference>
<comment type="caution">
    <text evidence="2">The sequence shown here is derived from an EMBL/GenBank/DDBJ whole genome shotgun (WGS) entry which is preliminary data.</text>
</comment>
<organism evidence="2 3">
    <name type="scientific">Parnassius apollo</name>
    <name type="common">Apollo butterfly</name>
    <name type="synonym">Papilio apollo</name>
    <dbReference type="NCBI Taxonomy" id="110799"/>
    <lineage>
        <taxon>Eukaryota</taxon>
        <taxon>Metazoa</taxon>
        <taxon>Ecdysozoa</taxon>
        <taxon>Arthropoda</taxon>
        <taxon>Hexapoda</taxon>
        <taxon>Insecta</taxon>
        <taxon>Pterygota</taxon>
        <taxon>Neoptera</taxon>
        <taxon>Endopterygota</taxon>
        <taxon>Lepidoptera</taxon>
        <taxon>Glossata</taxon>
        <taxon>Ditrysia</taxon>
        <taxon>Papilionoidea</taxon>
        <taxon>Papilionidae</taxon>
        <taxon>Parnassiinae</taxon>
        <taxon>Parnassini</taxon>
        <taxon>Parnassius</taxon>
        <taxon>Parnassius</taxon>
    </lineage>
</organism>
<dbReference type="EMBL" id="CAJQZP010000212">
    <property type="protein sequence ID" value="CAG4947002.1"/>
    <property type="molecule type" value="Genomic_DNA"/>
</dbReference>
<proteinExistence type="predicted"/>
<dbReference type="InterPro" id="IPR038899">
    <property type="entry name" value="METTL22"/>
</dbReference>
<sequence>MMTCTDDDDENRRTVRNTPSYRQEQYERKVRLKMPELTVTSEIYEEYEYQTKIKPSQDGNVISEFPFFLPKSRGKHKFDKDDDLDVERPHKAVIKIEHSSKTKIAFVGLQVWRGAFLLGDLLIHLGLNGELEGKSVLELGAGTGLTSFVAALYAKKVVCTDIDLGGILELIKLNAKYNSHLIKSQFNIMPLDFTQTEWSRQLSDEISNVDIIVAADVIYDDDITAAFVSTVQKILNTRPPKVLYVVMEKRYVFTIEHMDSVAPCYETFLTLLDKIKSENSHSNWTVEQLPLDFPKYFTYDRVKELVLWKIFSKIV</sequence>
<dbReference type="PANTHER" id="PTHR23108">
    <property type="entry name" value="METHYLTRANSFERASE-RELATED"/>
    <property type="match status" value="1"/>
</dbReference>
<dbReference type="Pfam" id="PF10294">
    <property type="entry name" value="Methyltransf_16"/>
    <property type="match status" value="1"/>
</dbReference>
<dbReference type="GO" id="GO:0005634">
    <property type="term" value="C:nucleus"/>
    <property type="evidence" value="ECO:0007669"/>
    <property type="project" value="TreeGrafter"/>
</dbReference>
<name>A0A8S3W971_PARAO</name>
<protein>
    <submittedName>
        <fullName evidence="2">(apollo) hypothetical protein</fullName>
    </submittedName>
</protein>
<accession>A0A8S3W971</accession>
<dbReference type="OrthoDB" id="46564at2759"/>
<gene>
    <name evidence="2" type="ORF">PAPOLLO_LOCUS3505</name>
</gene>
<feature type="region of interest" description="Disordered" evidence="1">
    <location>
        <begin position="1"/>
        <end position="22"/>
    </location>
</feature>
<evidence type="ECO:0000256" key="1">
    <source>
        <dbReference type="SAM" id="MobiDB-lite"/>
    </source>
</evidence>
<dbReference type="GO" id="GO:0008276">
    <property type="term" value="F:protein methyltransferase activity"/>
    <property type="evidence" value="ECO:0007669"/>
    <property type="project" value="InterPro"/>
</dbReference>
<evidence type="ECO:0000313" key="2">
    <source>
        <dbReference type="EMBL" id="CAG4947002.1"/>
    </source>
</evidence>
<dbReference type="Proteomes" id="UP000691718">
    <property type="component" value="Unassembled WGS sequence"/>
</dbReference>
<evidence type="ECO:0000313" key="3">
    <source>
        <dbReference type="Proteomes" id="UP000691718"/>
    </source>
</evidence>
<dbReference type="AlphaFoldDB" id="A0A8S3W971"/>
<dbReference type="InterPro" id="IPR019410">
    <property type="entry name" value="Methyltransf_16"/>
</dbReference>
<keyword evidence="3" id="KW-1185">Reference proteome</keyword>